<dbReference type="CDD" id="cd01948">
    <property type="entry name" value="EAL"/>
    <property type="match status" value="1"/>
</dbReference>
<accession>D2UEW1</accession>
<dbReference type="InterPro" id="IPR035919">
    <property type="entry name" value="EAL_sf"/>
</dbReference>
<evidence type="ECO:0000313" key="3">
    <source>
        <dbReference type="Proteomes" id="UP000001890"/>
    </source>
</evidence>
<dbReference type="STRING" id="380358.XALC_2225"/>
<dbReference type="SUPFAM" id="SSF141868">
    <property type="entry name" value="EAL domain-like"/>
    <property type="match status" value="1"/>
</dbReference>
<dbReference type="Pfam" id="PF00563">
    <property type="entry name" value="EAL"/>
    <property type="match status" value="1"/>
</dbReference>
<dbReference type="AlphaFoldDB" id="D2UEW1"/>
<dbReference type="PROSITE" id="PS50883">
    <property type="entry name" value="EAL"/>
    <property type="match status" value="1"/>
</dbReference>
<dbReference type="Pfam" id="PF13185">
    <property type="entry name" value="GAF_2"/>
    <property type="match status" value="1"/>
</dbReference>
<keyword evidence="3" id="KW-1185">Reference proteome</keyword>
<dbReference type="InterPro" id="IPR003018">
    <property type="entry name" value="GAF"/>
</dbReference>
<dbReference type="Gene3D" id="3.30.450.40">
    <property type="match status" value="1"/>
</dbReference>
<evidence type="ECO:0000259" key="1">
    <source>
        <dbReference type="PROSITE" id="PS50883"/>
    </source>
</evidence>
<dbReference type="eggNOG" id="COG2203">
    <property type="taxonomic scope" value="Bacteria"/>
</dbReference>
<dbReference type="PANTHER" id="PTHR33121">
    <property type="entry name" value="CYCLIC DI-GMP PHOSPHODIESTERASE PDEF"/>
    <property type="match status" value="1"/>
</dbReference>
<dbReference type="EMBL" id="FP565176">
    <property type="protein sequence ID" value="CBA16707.1"/>
    <property type="molecule type" value="Genomic_DNA"/>
</dbReference>
<reference evidence="2 3" key="1">
    <citation type="journal article" date="2009" name="BMC Genomics">
        <title>The complete genome sequence of Xanthomonas albilineans provides new insights into the reductive genome evolution of the xylem-limited Xanthomonadaceae.</title>
        <authorList>
            <person name="Pieretti I."/>
            <person name="Royer M."/>
            <person name="Barbe V."/>
            <person name="Carrere S."/>
            <person name="Koebnik R."/>
            <person name="Cociancich S."/>
            <person name="Couloux A."/>
            <person name="Darrasse A."/>
            <person name="Gouzy J."/>
            <person name="Jacques M.A."/>
            <person name="Lauber E."/>
            <person name="Manceau C."/>
            <person name="Mangenot S."/>
            <person name="Poussier S."/>
            <person name="Segurens B."/>
            <person name="Szurek B."/>
            <person name="Verdier V."/>
            <person name="Arlat M."/>
            <person name="Rott P."/>
        </authorList>
    </citation>
    <scope>NUCLEOTIDE SEQUENCE [LARGE SCALE GENOMIC DNA]</scope>
    <source>
        <strain evidence="3">GPE PC73 / CFBP 7063</strain>
    </source>
</reference>
<feature type="domain" description="EAL" evidence="1">
    <location>
        <begin position="167"/>
        <end position="409"/>
    </location>
</feature>
<dbReference type="GO" id="GO:0071111">
    <property type="term" value="F:cyclic-guanylate-specific phosphodiesterase activity"/>
    <property type="evidence" value="ECO:0007669"/>
    <property type="project" value="InterPro"/>
</dbReference>
<dbReference type="InterPro" id="IPR001633">
    <property type="entry name" value="EAL_dom"/>
</dbReference>
<dbReference type="SMART" id="SM00052">
    <property type="entry name" value="EAL"/>
    <property type="match status" value="1"/>
</dbReference>
<evidence type="ECO:0000313" key="2">
    <source>
        <dbReference type="EMBL" id="CBA16707.1"/>
    </source>
</evidence>
<dbReference type="InterPro" id="IPR050706">
    <property type="entry name" value="Cyclic-di-GMP_PDE-like"/>
</dbReference>
<dbReference type="eggNOG" id="COG2200">
    <property type="taxonomic scope" value="Bacteria"/>
</dbReference>
<organism evidence="2 3">
    <name type="scientific">Xanthomonas albilineans (strain GPE PC73 / CFBP 7063)</name>
    <dbReference type="NCBI Taxonomy" id="380358"/>
    <lineage>
        <taxon>Bacteria</taxon>
        <taxon>Pseudomonadati</taxon>
        <taxon>Pseudomonadota</taxon>
        <taxon>Gammaproteobacteria</taxon>
        <taxon>Lysobacterales</taxon>
        <taxon>Lysobacteraceae</taxon>
        <taxon>Xanthomonas</taxon>
    </lineage>
</organism>
<dbReference type="PANTHER" id="PTHR33121:SF70">
    <property type="entry name" value="SIGNALING PROTEIN YKOW"/>
    <property type="match status" value="1"/>
</dbReference>
<name>D2UEW1_XANAP</name>
<dbReference type="KEGG" id="xal:XALC_2225"/>
<dbReference type="Gene3D" id="3.20.20.450">
    <property type="entry name" value="EAL domain"/>
    <property type="match status" value="1"/>
</dbReference>
<gene>
    <name evidence="2" type="ordered locus">XALc_2225</name>
</gene>
<dbReference type="Proteomes" id="UP000001890">
    <property type="component" value="Chromosome"/>
</dbReference>
<dbReference type="SMART" id="SM00065">
    <property type="entry name" value="GAF"/>
    <property type="match status" value="1"/>
</dbReference>
<dbReference type="InterPro" id="IPR029016">
    <property type="entry name" value="GAF-like_dom_sf"/>
</dbReference>
<protein>
    <submittedName>
        <fullName evidence="2">Putative sensor protein</fullName>
    </submittedName>
</protein>
<sequence length="429" mass="47144">MIAPPDDAGQLANFFEHSMGASGLDRVLGVVRRHLSMDVAFVSRFQGDTRILDHVDSEGYPLLNRGQSIPIDAGYCMKVVNGELPEFIPNTAHIPAAIAIPETHAIPIGSHLSTPIVLEDKRVFGTLCCFSHHPVASLTERDMDMLRAFSEFLGFYFDSVERQKREQESVAQDIRAAIQNDALSIVFQPVYGIAKPHIHGFECLSRFNMQPGRSPDKWFNAAHSVGLGLDLELHAIDKALKELARFPDNISFNLNCSPELIISSRLLPLLGCVDASRIVLEITEHDIVNDYAALAEALNPVRALGVRVAVDDAGAGYSSMRHILNLQPDFIKLDISLTQSIDHDKNRKALAKGLINFAHEIGSEVVAEGVEAASELETLQQLGVDYAQGYYLAKPMQRDDATRLAHEHVSDAIHGARDTAGQRLVNTCN</sequence>
<dbReference type="SUPFAM" id="SSF55781">
    <property type="entry name" value="GAF domain-like"/>
    <property type="match status" value="1"/>
</dbReference>
<proteinExistence type="predicted"/>